<dbReference type="InterPro" id="IPR013083">
    <property type="entry name" value="Znf_RING/FYVE/PHD"/>
</dbReference>
<evidence type="ECO:0000256" key="1">
    <source>
        <dbReference type="ARBA" id="ARBA00004906"/>
    </source>
</evidence>
<dbReference type="InterPro" id="IPR052059">
    <property type="entry name" value="CR_Ser/Thr_kinase"/>
</dbReference>
<dbReference type="SUPFAM" id="SSF57850">
    <property type="entry name" value="RING/U-box"/>
    <property type="match status" value="1"/>
</dbReference>
<evidence type="ECO:0000313" key="13">
    <source>
        <dbReference type="EMBL" id="KAL2623086.1"/>
    </source>
</evidence>
<dbReference type="InterPro" id="IPR017441">
    <property type="entry name" value="Protein_kinase_ATP_BS"/>
</dbReference>
<evidence type="ECO:0000256" key="5">
    <source>
        <dbReference type="ARBA" id="ARBA00022741"/>
    </source>
</evidence>
<dbReference type="InterPro" id="IPR000719">
    <property type="entry name" value="Prot_kinase_dom"/>
</dbReference>
<evidence type="ECO:0000256" key="7">
    <source>
        <dbReference type="ARBA" id="ARBA00022840"/>
    </source>
</evidence>
<gene>
    <name evidence="13" type="ORF">R1flu_003291</name>
</gene>
<keyword evidence="11" id="KW-0175">Coiled coil</keyword>
<dbReference type="InterPro" id="IPR011009">
    <property type="entry name" value="Kinase-like_dom_sf"/>
</dbReference>
<dbReference type="PROSITE" id="PS00107">
    <property type="entry name" value="PROTEIN_KINASE_ATP"/>
    <property type="match status" value="1"/>
</dbReference>
<dbReference type="PROSITE" id="PS00108">
    <property type="entry name" value="PROTEIN_KINASE_ST"/>
    <property type="match status" value="1"/>
</dbReference>
<dbReference type="Proteomes" id="UP001605036">
    <property type="component" value="Unassembled WGS sequence"/>
</dbReference>
<accession>A0ABD1Y8Z0</accession>
<dbReference type="Gene3D" id="3.30.200.20">
    <property type="entry name" value="Phosphorylase Kinase, domain 1"/>
    <property type="match status" value="1"/>
</dbReference>
<dbReference type="GO" id="GO:0005524">
    <property type="term" value="F:ATP binding"/>
    <property type="evidence" value="ECO:0007669"/>
    <property type="project" value="UniProtKB-UniRule"/>
</dbReference>
<dbReference type="SMART" id="SM00220">
    <property type="entry name" value="S_TKc"/>
    <property type="match status" value="1"/>
</dbReference>
<comment type="catalytic activity">
    <reaction evidence="8">
        <text>L-threonyl-[protein] + ATP = O-phospho-L-threonyl-[protein] + ADP + H(+)</text>
        <dbReference type="Rhea" id="RHEA:46608"/>
        <dbReference type="Rhea" id="RHEA-COMP:11060"/>
        <dbReference type="Rhea" id="RHEA-COMP:11605"/>
        <dbReference type="ChEBI" id="CHEBI:15378"/>
        <dbReference type="ChEBI" id="CHEBI:30013"/>
        <dbReference type="ChEBI" id="CHEBI:30616"/>
        <dbReference type="ChEBI" id="CHEBI:61977"/>
        <dbReference type="ChEBI" id="CHEBI:456216"/>
        <dbReference type="EC" id="2.7.11.1"/>
    </reaction>
</comment>
<dbReference type="EC" id="2.7.11.1" evidence="2"/>
<sequence>MGEALQQEKFKTVWTDKETRSKLESRRQKFESSFQLAFIIMSLDEVLDGCRRTNNFQERMQELYSVHSSDSAAARSQIQGLLQPLVSRMSVQDEKLQMLISYVESEASQHKTTESTDIQKFFADVIAAVEQLQNAPLEQPQNEYQLEELIYDPIYMNDLMWDPVKASDGHTYDRWTIVENDNHPDHRSLSDGRSPFTRAPLSILCDDVTVRQRLHNMERFKKENLETKCKEMRDKYRTTTLELVLEGQDGEAFERLENLLTWAPEDDECRKHRDAISDRLGKSQPADETLRKMLEDLRLQSKLDGEKIKLLEEENNNLKACSAGAKKEAEAKISSMEKELTRLVEQDRIEFQRLETENNNLQARLSSMREEAEAKVSALKKDMETLNKEREVQVSFIEEGLRRQKSDAEDKGDSTVIEKEFQMVNRKRLKERMNSLFRGMMPNRLRELEEVQEALAKEDVRAPFFKYDELKTATGGFSEQNKLGQGGFGSAYKAVLSDRSVVAVKYAENNTLADALWGLQRTSGLNWDQRFRICVGVAKGLCYLHEELQPRIIHRDIKAQNIFLDKSWEAKIGDFGLVLPVKQKSTSAVNLLATQNGGTLGYFAPEYATAGIVTEKLDVFSYGIVVLEILAGRPCIDHSLSDDKISLKNWVASSAAG</sequence>
<comment type="pathway">
    <text evidence="1">Protein modification; protein ubiquitination.</text>
</comment>
<comment type="caution">
    <text evidence="13">The sequence shown here is derived from an EMBL/GenBank/DDBJ whole genome shotgun (WGS) entry which is preliminary data.</text>
</comment>
<keyword evidence="4" id="KW-0808">Transferase</keyword>
<evidence type="ECO:0000313" key="14">
    <source>
        <dbReference type="Proteomes" id="UP001605036"/>
    </source>
</evidence>
<dbReference type="Gene3D" id="1.10.510.10">
    <property type="entry name" value="Transferase(Phosphotransferase) domain 1"/>
    <property type="match status" value="1"/>
</dbReference>
<dbReference type="GO" id="GO:0004674">
    <property type="term" value="F:protein serine/threonine kinase activity"/>
    <property type="evidence" value="ECO:0007669"/>
    <property type="project" value="UniProtKB-KW"/>
</dbReference>
<dbReference type="Pfam" id="PF00069">
    <property type="entry name" value="Pkinase"/>
    <property type="match status" value="1"/>
</dbReference>
<dbReference type="Gene3D" id="3.30.40.10">
    <property type="entry name" value="Zinc/RING finger domain, C3HC4 (zinc finger)"/>
    <property type="match status" value="1"/>
</dbReference>
<keyword evidence="6" id="KW-0418">Kinase</keyword>
<keyword evidence="14" id="KW-1185">Reference proteome</keyword>
<organism evidence="13 14">
    <name type="scientific">Riccia fluitans</name>
    <dbReference type="NCBI Taxonomy" id="41844"/>
    <lineage>
        <taxon>Eukaryota</taxon>
        <taxon>Viridiplantae</taxon>
        <taxon>Streptophyta</taxon>
        <taxon>Embryophyta</taxon>
        <taxon>Marchantiophyta</taxon>
        <taxon>Marchantiopsida</taxon>
        <taxon>Marchantiidae</taxon>
        <taxon>Marchantiales</taxon>
        <taxon>Ricciaceae</taxon>
        <taxon>Riccia</taxon>
    </lineage>
</organism>
<evidence type="ECO:0000256" key="10">
    <source>
        <dbReference type="PROSITE-ProRule" id="PRU10141"/>
    </source>
</evidence>
<name>A0ABD1Y8Z0_9MARC</name>
<feature type="coiled-coil region" evidence="11">
    <location>
        <begin position="308"/>
        <end position="389"/>
    </location>
</feature>
<evidence type="ECO:0000256" key="6">
    <source>
        <dbReference type="ARBA" id="ARBA00022777"/>
    </source>
</evidence>
<dbReference type="PROSITE" id="PS50011">
    <property type="entry name" value="PROTEIN_KINASE_DOM"/>
    <property type="match status" value="1"/>
</dbReference>
<keyword evidence="3" id="KW-0723">Serine/threonine-protein kinase</keyword>
<comment type="catalytic activity">
    <reaction evidence="9">
        <text>L-seryl-[protein] + ATP = O-phospho-L-seryl-[protein] + ADP + H(+)</text>
        <dbReference type="Rhea" id="RHEA:17989"/>
        <dbReference type="Rhea" id="RHEA-COMP:9863"/>
        <dbReference type="Rhea" id="RHEA-COMP:11604"/>
        <dbReference type="ChEBI" id="CHEBI:15378"/>
        <dbReference type="ChEBI" id="CHEBI:29999"/>
        <dbReference type="ChEBI" id="CHEBI:30616"/>
        <dbReference type="ChEBI" id="CHEBI:83421"/>
        <dbReference type="ChEBI" id="CHEBI:456216"/>
        <dbReference type="EC" id="2.7.11.1"/>
    </reaction>
</comment>
<dbReference type="Pfam" id="PF04564">
    <property type="entry name" value="U-box"/>
    <property type="match status" value="1"/>
</dbReference>
<evidence type="ECO:0000256" key="11">
    <source>
        <dbReference type="SAM" id="Coils"/>
    </source>
</evidence>
<dbReference type="AlphaFoldDB" id="A0ABD1Y8Z0"/>
<feature type="binding site" evidence="10">
    <location>
        <position position="505"/>
    </location>
    <ligand>
        <name>ATP</name>
        <dbReference type="ChEBI" id="CHEBI:30616"/>
    </ligand>
</feature>
<dbReference type="InterPro" id="IPR008271">
    <property type="entry name" value="Ser/Thr_kinase_AS"/>
</dbReference>
<dbReference type="EMBL" id="JBHFFA010000006">
    <property type="protein sequence ID" value="KAL2623086.1"/>
    <property type="molecule type" value="Genomic_DNA"/>
</dbReference>
<keyword evidence="5 10" id="KW-0547">Nucleotide-binding</keyword>
<evidence type="ECO:0000256" key="8">
    <source>
        <dbReference type="ARBA" id="ARBA00047899"/>
    </source>
</evidence>
<protein>
    <recommendedName>
        <fullName evidence="2">non-specific serine/threonine protein kinase</fullName>
        <ecNumber evidence="2">2.7.11.1</ecNumber>
    </recommendedName>
</protein>
<dbReference type="FunFam" id="1.10.510.10:FF:001023">
    <property type="entry name" value="Os07g0541700 protein"/>
    <property type="match status" value="1"/>
</dbReference>
<evidence type="ECO:0000259" key="12">
    <source>
        <dbReference type="PROSITE" id="PS50011"/>
    </source>
</evidence>
<reference evidence="13 14" key="1">
    <citation type="submission" date="2024-09" db="EMBL/GenBank/DDBJ databases">
        <title>Chromosome-scale assembly of Riccia fluitans.</title>
        <authorList>
            <person name="Paukszto L."/>
            <person name="Sawicki J."/>
            <person name="Karawczyk K."/>
            <person name="Piernik-Szablinska J."/>
            <person name="Szczecinska M."/>
            <person name="Mazdziarz M."/>
        </authorList>
    </citation>
    <scope>NUCLEOTIDE SEQUENCE [LARGE SCALE GENOMIC DNA]</scope>
    <source>
        <strain evidence="13">Rf_01</strain>
        <tissue evidence="13">Aerial parts of the thallus</tissue>
    </source>
</reference>
<feature type="domain" description="Protein kinase" evidence="12">
    <location>
        <begin position="391"/>
        <end position="657"/>
    </location>
</feature>
<dbReference type="PANTHER" id="PTHR47973">
    <property type="entry name" value="CYSTEINE-RICH RECEPTOR-LIKE PROTEIN KINASE 3"/>
    <property type="match status" value="1"/>
</dbReference>
<proteinExistence type="predicted"/>
<evidence type="ECO:0000256" key="2">
    <source>
        <dbReference type="ARBA" id="ARBA00012513"/>
    </source>
</evidence>
<dbReference type="SUPFAM" id="SSF56112">
    <property type="entry name" value="Protein kinase-like (PK-like)"/>
    <property type="match status" value="1"/>
</dbReference>
<dbReference type="InterPro" id="IPR003613">
    <property type="entry name" value="Ubox_domain"/>
</dbReference>
<evidence type="ECO:0000256" key="3">
    <source>
        <dbReference type="ARBA" id="ARBA00022527"/>
    </source>
</evidence>
<evidence type="ECO:0000256" key="4">
    <source>
        <dbReference type="ARBA" id="ARBA00022679"/>
    </source>
</evidence>
<evidence type="ECO:0000256" key="9">
    <source>
        <dbReference type="ARBA" id="ARBA00048679"/>
    </source>
</evidence>
<keyword evidence="7 10" id="KW-0067">ATP-binding</keyword>
<dbReference type="CDD" id="cd16453">
    <property type="entry name" value="RING-Ubox"/>
    <property type="match status" value="1"/>
</dbReference>